<evidence type="ECO:0000256" key="2">
    <source>
        <dbReference type="ARBA" id="ARBA00022630"/>
    </source>
</evidence>
<dbReference type="Pfam" id="PF01565">
    <property type="entry name" value="FAD_binding_4"/>
    <property type="match status" value="1"/>
</dbReference>
<proteinExistence type="inferred from homology"/>
<dbReference type="InterPro" id="IPR016166">
    <property type="entry name" value="FAD-bd_PCMH"/>
</dbReference>
<evidence type="ECO:0000256" key="1">
    <source>
        <dbReference type="ARBA" id="ARBA00005466"/>
    </source>
</evidence>
<evidence type="ECO:0000313" key="7">
    <source>
        <dbReference type="EMBL" id="KAF8869587.1"/>
    </source>
</evidence>
<keyword evidence="2" id="KW-0285">Flavoprotein</keyword>
<comment type="caution">
    <text evidence="7">The sequence shown here is derived from an EMBL/GenBank/DDBJ whole genome shotgun (WGS) entry which is preliminary data.</text>
</comment>
<dbReference type="InterPro" id="IPR050416">
    <property type="entry name" value="FAD-linked_Oxidoreductase"/>
</dbReference>
<dbReference type="PROSITE" id="PS51387">
    <property type="entry name" value="FAD_PCMH"/>
    <property type="match status" value="1"/>
</dbReference>
<dbReference type="InterPro" id="IPR016169">
    <property type="entry name" value="FAD-bd_PCMH_sub2"/>
</dbReference>
<evidence type="ECO:0000256" key="5">
    <source>
        <dbReference type="SAM" id="MobiDB-lite"/>
    </source>
</evidence>
<dbReference type="Gene3D" id="3.30.465.10">
    <property type="match status" value="1"/>
</dbReference>
<dbReference type="OrthoDB" id="2151789at2759"/>
<dbReference type="Gene3D" id="3.40.462.20">
    <property type="match status" value="1"/>
</dbReference>
<gene>
    <name evidence="7" type="ORF">CPB84DRAFT_1803858</name>
</gene>
<dbReference type="InterPro" id="IPR012951">
    <property type="entry name" value="BBE"/>
</dbReference>
<dbReference type="InterPro" id="IPR036318">
    <property type="entry name" value="FAD-bd_PCMH-like_sf"/>
</dbReference>
<dbReference type="GO" id="GO:0016491">
    <property type="term" value="F:oxidoreductase activity"/>
    <property type="evidence" value="ECO:0007669"/>
    <property type="project" value="UniProtKB-KW"/>
</dbReference>
<keyword evidence="8" id="KW-1185">Reference proteome</keyword>
<dbReference type="Proteomes" id="UP000724874">
    <property type="component" value="Unassembled WGS sequence"/>
</dbReference>
<dbReference type="EMBL" id="JADNYJ010000421">
    <property type="protein sequence ID" value="KAF8869587.1"/>
    <property type="molecule type" value="Genomic_DNA"/>
</dbReference>
<evidence type="ECO:0000256" key="3">
    <source>
        <dbReference type="ARBA" id="ARBA00022827"/>
    </source>
</evidence>
<protein>
    <recommendedName>
        <fullName evidence="6">FAD-binding PCMH-type domain-containing protein</fullName>
    </recommendedName>
</protein>
<evidence type="ECO:0000259" key="6">
    <source>
        <dbReference type="PROSITE" id="PS51387"/>
    </source>
</evidence>
<keyword evidence="3" id="KW-0274">FAD</keyword>
<dbReference type="PANTHER" id="PTHR42973:SF13">
    <property type="entry name" value="FAD-BINDING PCMH-TYPE DOMAIN-CONTAINING PROTEIN"/>
    <property type="match status" value="1"/>
</dbReference>
<feature type="compositionally biased region" description="Basic and acidic residues" evidence="5">
    <location>
        <begin position="11"/>
        <end position="25"/>
    </location>
</feature>
<dbReference type="InterPro" id="IPR006094">
    <property type="entry name" value="Oxid_FAD_bind_N"/>
</dbReference>
<reference evidence="7" key="1">
    <citation type="submission" date="2020-11" db="EMBL/GenBank/DDBJ databases">
        <authorList>
            <consortium name="DOE Joint Genome Institute"/>
            <person name="Ahrendt S."/>
            <person name="Riley R."/>
            <person name="Andreopoulos W."/>
            <person name="LaButti K."/>
            <person name="Pangilinan J."/>
            <person name="Ruiz-duenas F.J."/>
            <person name="Barrasa J.M."/>
            <person name="Sanchez-Garcia M."/>
            <person name="Camarero S."/>
            <person name="Miyauchi S."/>
            <person name="Serrano A."/>
            <person name="Linde D."/>
            <person name="Babiker R."/>
            <person name="Drula E."/>
            <person name="Ayuso-Fernandez I."/>
            <person name="Pacheco R."/>
            <person name="Padilla G."/>
            <person name="Ferreira P."/>
            <person name="Barriuso J."/>
            <person name="Kellner H."/>
            <person name="Castanera R."/>
            <person name="Alfaro M."/>
            <person name="Ramirez L."/>
            <person name="Pisabarro A.G."/>
            <person name="Kuo A."/>
            <person name="Tritt A."/>
            <person name="Lipzen A."/>
            <person name="He G."/>
            <person name="Yan M."/>
            <person name="Ng V."/>
            <person name="Cullen D."/>
            <person name="Martin F."/>
            <person name="Rosso M.-N."/>
            <person name="Henrissat B."/>
            <person name="Hibbett D."/>
            <person name="Martinez A.T."/>
            <person name="Grigoriev I.V."/>
        </authorList>
    </citation>
    <scope>NUCLEOTIDE SEQUENCE</scope>
    <source>
        <strain evidence="7">AH 44721</strain>
    </source>
</reference>
<keyword evidence="4" id="KW-0560">Oxidoreductase</keyword>
<dbReference type="SUPFAM" id="SSF56176">
    <property type="entry name" value="FAD-binding/transporter-associated domain-like"/>
    <property type="match status" value="1"/>
</dbReference>
<feature type="domain" description="FAD-binding PCMH-type" evidence="6">
    <location>
        <begin position="72"/>
        <end position="248"/>
    </location>
</feature>
<dbReference type="AlphaFoldDB" id="A0A9P5N9C9"/>
<comment type="similarity">
    <text evidence="1">Belongs to the oxygen-dependent FAD-linked oxidoreductase family.</text>
</comment>
<dbReference type="Pfam" id="PF08031">
    <property type="entry name" value="BBE"/>
    <property type="match status" value="1"/>
</dbReference>
<dbReference type="GO" id="GO:0071949">
    <property type="term" value="F:FAD binding"/>
    <property type="evidence" value="ECO:0007669"/>
    <property type="project" value="InterPro"/>
</dbReference>
<evidence type="ECO:0000256" key="4">
    <source>
        <dbReference type="ARBA" id="ARBA00023002"/>
    </source>
</evidence>
<dbReference type="PANTHER" id="PTHR42973">
    <property type="entry name" value="BINDING OXIDOREDUCTASE, PUTATIVE (AFU_ORTHOLOGUE AFUA_1G17690)-RELATED"/>
    <property type="match status" value="1"/>
</dbReference>
<evidence type="ECO:0000313" key="8">
    <source>
        <dbReference type="Proteomes" id="UP000724874"/>
    </source>
</evidence>
<organism evidence="7 8">
    <name type="scientific">Gymnopilus junonius</name>
    <name type="common">Spectacular rustgill mushroom</name>
    <name type="synonym">Gymnopilus spectabilis subsp. junonius</name>
    <dbReference type="NCBI Taxonomy" id="109634"/>
    <lineage>
        <taxon>Eukaryota</taxon>
        <taxon>Fungi</taxon>
        <taxon>Dikarya</taxon>
        <taxon>Basidiomycota</taxon>
        <taxon>Agaricomycotina</taxon>
        <taxon>Agaricomycetes</taxon>
        <taxon>Agaricomycetidae</taxon>
        <taxon>Agaricales</taxon>
        <taxon>Agaricineae</taxon>
        <taxon>Hymenogastraceae</taxon>
        <taxon>Gymnopilus</taxon>
    </lineage>
</organism>
<feature type="region of interest" description="Disordered" evidence="5">
    <location>
        <begin position="1"/>
        <end position="35"/>
    </location>
</feature>
<sequence>MYIDTNSGKEGLSKDSVEDISHREGSGTIDTDSLQKDHELQNTLNKLPNAFNISFPGQDQYLKDIYHWATSSSQESICTVQPDTAQDVARILKWIEKARLPNGSPMPFGVKSGGHTGNPGFSSSPGILISMKRFNQVVYHPESQTAVIGAGQIWDDVYEELARHNVAVLGARVTHIGVAGFILGGGYSWQTNQHGLAIDTVTAFELVKTDGTIVDITEASDPDLFFALRGGGNNFGIITSFTIKTFPQGLVWGGPLLLLGKGPDIEEKIKKLFYAVQKFIDGVTDPKAAILVSLGTMEADGPAMLLNFIAFYDGPSPPAGIFDVFQELAPEETSELWKTRTFLDFVQNAMYYEGSLDRRGAFHTVGLSRYTSELLEAVWEQNERWGSKIPPATTRNLLTYSVEPFLPNILSHGSPSAYPPDRSIAFSPFPIYLSWKDPKYDAELQEIMKKVTQEVQDAADKYGIMTGPRYPNYAISGTPLEEMYGKNVEKLKEVKAKVDPSNLMGHAGGFKF</sequence>
<name>A0A9P5N9C9_GYMJU</name>
<accession>A0A9P5N9C9</accession>